<evidence type="ECO:0000313" key="3">
    <source>
        <dbReference type="Proteomes" id="UP000703893"/>
    </source>
</evidence>
<dbReference type="InterPro" id="IPR021279">
    <property type="entry name" value="DUF2721"/>
</dbReference>
<comment type="caution">
    <text evidence="2">The sequence shown here is derived from an EMBL/GenBank/DDBJ whole genome shotgun (WGS) entry which is preliminary data.</text>
</comment>
<keyword evidence="1" id="KW-0812">Transmembrane</keyword>
<keyword evidence="1" id="KW-1133">Transmembrane helix</keyword>
<reference evidence="2 3" key="1">
    <citation type="submission" date="2019-03" db="EMBL/GenBank/DDBJ databases">
        <title>Lake Tanganyika Metagenome-Assembled Genomes (MAGs).</title>
        <authorList>
            <person name="Tran P."/>
        </authorList>
    </citation>
    <scope>NUCLEOTIDE SEQUENCE [LARGE SCALE GENOMIC DNA]</scope>
    <source>
        <strain evidence="2">K_DeepCast_65m_m2_236</strain>
    </source>
</reference>
<organism evidence="2 3">
    <name type="scientific">Candidatus Tanganyikabacteria bacterium</name>
    <dbReference type="NCBI Taxonomy" id="2961651"/>
    <lineage>
        <taxon>Bacteria</taxon>
        <taxon>Bacillati</taxon>
        <taxon>Candidatus Sericytochromatia</taxon>
        <taxon>Candidatus Tanganyikabacteria</taxon>
    </lineage>
</organism>
<sequence length="156" mass="16857">MELAQFITGSLAPAVAMSTAALLATGLQARYGDIVKRIRALSDERRELGAKNALTAAEGERHFSLQGQLTILLSRARLMQSAIMLIYLAIFCFLATSFAIAFIAEEPGVLTGDLPKYLFLGGMGSVAIGVFLEVLEMRLAFRIIKYEVGSISPVQT</sequence>
<keyword evidence="1" id="KW-0472">Membrane</keyword>
<name>A0A937X815_9BACT</name>
<feature type="transmembrane region" description="Helical" evidence="1">
    <location>
        <begin position="82"/>
        <end position="104"/>
    </location>
</feature>
<protein>
    <submittedName>
        <fullName evidence="2">DUF2721 domain-containing protein</fullName>
    </submittedName>
</protein>
<dbReference type="Pfam" id="PF11026">
    <property type="entry name" value="DUF2721"/>
    <property type="match status" value="1"/>
</dbReference>
<proteinExistence type="predicted"/>
<dbReference type="EMBL" id="VGJX01000825">
    <property type="protein sequence ID" value="MBM3276025.1"/>
    <property type="molecule type" value="Genomic_DNA"/>
</dbReference>
<dbReference type="AlphaFoldDB" id="A0A937X815"/>
<feature type="transmembrane region" description="Helical" evidence="1">
    <location>
        <begin position="116"/>
        <end position="135"/>
    </location>
</feature>
<feature type="transmembrane region" description="Helical" evidence="1">
    <location>
        <begin position="6"/>
        <end position="27"/>
    </location>
</feature>
<gene>
    <name evidence="2" type="ORF">FJZ00_12800</name>
</gene>
<dbReference type="Proteomes" id="UP000703893">
    <property type="component" value="Unassembled WGS sequence"/>
</dbReference>
<evidence type="ECO:0000256" key="1">
    <source>
        <dbReference type="SAM" id="Phobius"/>
    </source>
</evidence>
<evidence type="ECO:0000313" key="2">
    <source>
        <dbReference type="EMBL" id="MBM3276025.1"/>
    </source>
</evidence>
<accession>A0A937X815</accession>